<dbReference type="Proteomes" id="UP000219546">
    <property type="component" value="Unassembled WGS sequence"/>
</dbReference>
<evidence type="ECO:0000313" key="1">
    <source>
        <dbReference type="EMBL" id="SNX67826.1"/>
    </source>
</evidence>
<reference evidence="1 2" key="1">
    <citation type="submission" date="2017-08" db="EMBL/GenBank/DDBJ databases">
        <authorList>
            <person name="de Groot N.N."/>
        </authorList>
    </citation>
    <scope>NUCLEOTIDE SEQUENCE [LARGE SCALE GENOMIC DNA]</scope>
    <source>
        <strain evidence="1 2">JC228</strain>
    </source>
</reference>
<proteinExistence type="predicted"/>
<name>A0A285CLD5_9BACI</name>
<dbReference type="EMBL" id="OAOP01000002">
    <property type="protein sequence ID" value="SNX67826.1"/>
    <property type="molecule type" value="Genomic_DNA"/>
</dbReference>
<dbReference type="InterPro" id="IPR025855">
    <property type="entry name" value="Replic_Relax"/>
</dbReference>
<evidence type="ECO:0000313" key="2">
    <source>
        <dbReference type="Proteomes" id="UP000219546"/>
    </source>
</evidence>
<organism evidence="1 2">
    <name type="scientific">Bacillus oleivorans</name>
    <dbReference type="NCBI Taxonomy" id="1448271"/>
    <lineage>
        <taxon>Bacteria</taxon>
        <taxon>Bacillati</taxon>
        <taxon>Bacillota</taxon>
        <taxon>Bacilli</taxon>
        <taxon>Bacillales</taxon>
        <taxon>Bacillaceae</taxon>
        <taxon>Bacillus</taxon>
    </lineage>
</organism>
<gene>
    <name evidence="1" type="ORF">SAMN05877753_10230</name>
</gene>
<keyword evidence="2" id="KW-1185">Reference proteome</keyword>
<dbReference type="Pfam" id="PF13814">
    <property type="entry name" value="Replic_Relax"/>
    <property type="match status" value="1"/>
</dbReference>
<sequence>MHQKMKNRQERILSTLDNLGFVSTSQIQTIHRLGKRPNTLRILKEMEAYLYKKPFYERNGEHVYYLNSLGRDVIGSTKERKWSAEVIEHYLMRNDFFIHLGCPSDFEIEKELVLNLKAGLSYREEIIRCDALYKRSGALHFLEVDRTQSMSENRKKIEKYVKASEIIKGQNKEPVIVFYTANKFRKVSIERILNNTQLKFEVYAREDI</sequence>
<dbReference type="AlphaFoldDB" id="A0A285CLD5"/>
<protein>
    <submittedName>
        <fullName evidence="1">Protein involved in plasmid replication-relaxation</fullName>
    </submittedName>
</protein>
<accession>A0A285CLD5</accession>